<dbReference type="EMBL" id="CP077717">
    <property type="protein sequence ID" value="QXJ28730.1"/>
    <property type="molecule type" value="Genomic_DNA"/>
</dbReference>
<dbReference type="GeneID" id="65563161"/>
<dbReference type="OrthoDB" id="39756at2157"/>
<dbReference type="AlphaFoldDB" id="A0A8F5BNU5"/>
<reference evidence="1" key="1">
    <citation type="journal article" date="2021" name="Environ. Microbiol.">
        <title>New insights into the diversity and evolution of the archaeal mobilome from three complete genomes of Saccharolobus shibatae.</title>
        <authorList>
            <person name="Medvedeva S."/>
            <person name="Brandt D."/>
            <person name="Cvirkaite-Krupovic V."/>
            <person name="Liu Y."/>
            <person name="Severinov K."/>
            <person name="Ishino S."/>
            <person name="Ishino Y."/>
            <person name="Prangishvili D."/>
            <person name="Kalinowski J."/>
            <person name="Krupovic M."/>
        </authorList>
    </citation>
    <scope>NUCLEOTIDE SEQUENCE</scope>
    <source>
        <strain evidence="1">B12</strain>
    </source>
</reference>
<evidence type="ECO:0000313" key="1">
    <source>
        <dbReference type="EMBL" id="QXJ28730.1"/>
    </source>
</evidence>
<dbReference type="Proteomes" id="UP000694018">
    <property type="component" value="Chromosome"/>
</dbReference>
<protein>
    <submittedName>
        <fullName evidence="1">Uncharacterized protein</fullName>
    </submittedName>
</protein>
<evidence type="ECO:0000313" key="2">
    <source>
        <dbReference type="Proteomes" id="UP000694018"/>
    </source>
</evidence>
<dbReference type="KEGG" id="sshi:J5U23_01599"/>
<gene>
    <name evidence="1" type="ORF">J5U23_01599</name>
</gene>
<name>A0A8F5BNU5_SACSH</name>
<organism evidence="1 2">
    <name type="scientific">Saccharolobus shibatae (strain ATCC 51178 / DSM 5389 / JCM 8931 / NBRC 15437 / B12)</name>
    <name type="common">Sulfolobus shibatae</name>
    <dbReference type="NCBI Taxonomy" id="523848"/>
    <lineage>
        <taxon>Archaea</taxon>
        <taxon>Thermoproteota</taxon>
        <taxon>Thermoprotei</taxon>
        <taxon>Sulfolobales</taxon>
        <taxon>Sulfolobaceae</taxon>
        <taxon>Saccharolobus</taxon>
    </lineage>
</organism>
<accession>A0A8F5BNU5</accession>
<dbReference type="RefSeq" id="WP_218265795.1">
    <property type="nucleotide sequence ID" value="NZ_CP077717.1"/>
</dbReference>
<sequence length="392" mass="44875">MREQSTIQPVILPQKSPVNEIKGGVGTPYIIYDVKRDKHWLLFTGWIDPMGLKREGFVMQIDRSLNVDYTTIKKILPYNFPSQVNYSNNAVRGFYNEARDEFYVTSTHGNDVYLFVFDPEWKLKGYKLLNKDLKKDSGFPIRPTGAYRNLHDAFAVSPNDDSSGVKLFLIRNIDDLEKVTVEDLGEVGVWARSNDVLDLTLIPRFQIFVEIDTISKWALQTFIGPSIDELYLPEDIKNVGMLQGSIMPLLGLDDSFVQVGHPHYTTEPDGKPKLFFASFRDTYTTRLDTGREGYTHEIWAEYVNESIFDPRSYGELRGKFKGRESKWYYAPCANRLILSLNGEAELQLKADINDEVSDSVKLKAGVNVIERPTTWFRIVSSNEVKVTIKVLN</sequence>
<proteinExistence type="predicted"/>